<name>A0A239Z455_9CORY</name>
<evidence type="ECO:0000313" key="2">
    <source>
        <dbReference type="EMBL" id="SNV65653.1"/>
    </source>
</evidence>
<feature type="region of interest" description="Disordered" evidence="1">
    <location>
        <begin position="1"/>
        <end position="25"/>
    </location>
</feature>
<proteinExistence type="predicted"/>
<evidence type="ECO:0000313" key="3">
    <source>
        <dbReference type="Proteomes" id="UP000215374"/>
    </source>
</evidence>
<reference evidence="2 3" key="1">
    <citation type="submission" date="2017-06" db="EMBL/GenBank/DDBJ databases">
        <authorList>
            <consortium name="Pathogen Informatics"/>
        </authorList>
    </citation>
    <scope>NUCLEOTIDE SEQUENCE [LARGE SCALE GENOMIC DNA]</scope>
    <source>
        <strain evidence="2 3">NCTC13015</strain>
    </source>
</reference>
<protein>
    <submittedName>
        <fullName evidence="2">Putative secreted protein</fullName>
    </submittedName>
</protein>
<gene>
    <name evidence="2" type="ORF">SAMEA4535761_00960</name>
</gene>
<sequence length="255" mass="25661">MVLCATSVSTPNPTKDTDPAVRTPDTTKRAGRFAAAAFALAASLAPVTAAHAAPSAGPITVGSTTSSNPLDTLGRPSDETIARVEAFASQPFVPEPAANALRTALAFFAGQGELGGPPLPENGPAFTQFAWPTVSSNCIGPRMHSTASAIAVPGPTQTPHPGARAGEAVFVFTALGTPPAAKQQGGLNAYWINLDSMRTGVTPLGNHGINPTGPTTLSGTAATGPGRVLAVIDGAARTAEKTCTFAPTAASFHVR</sequence>
<feature type="compositionally biased region" description="Polar residues" evidence="1">
    <location>
        <begin position="1"/>
        <end position="14"/>
    </location>
</feature>
<accession>A0A239Z455</accession>
<dbReference type="Proteomes" id="UP000215374">
    <property type="component" value="Chromosome 1"/>
</dbReference>
<evidence type="ECO:0000256" key="1">
    <source>
        <dbReference type="SAM" id="MobiDB-lite"/>
    </source>
</evidence>
<organism evidence="2 3">
    <name type="scientific">Corynebacterium imitans</name>
    <dbReference type="NCBI Taxonomy" id="156978"/>
    <lineage>
        <taxon>Bacteria</taxon>
        <taxon>Bacillati</taxon>
        <taxon>Actinomycetota</taxon>
        <taxon>Actinomycetes</taxon>
        <taxon>Mycobacteriales</taxon>
        <taxon>Corynebacteriaceae</taxon>
        <taxon>Corynebacterium</taxon>
    </lineage>
</organism>
<dbReference type="AlphaFoldDB" id="A0A239Z455"/>
<dbReference type="EMBL" id="LT906467">
    <property type="protein sequence ID" value="SNV65653.1"/>
    <property type="molecule type" value="Genomic_DNA"/>
</dbReference>